<evidence type="ECO:0000256" key="1">
    <source>
        <dbReference type="SAM" id="Phobius"/>
    </source>
</evidence>
<dbReference type="OrthoDB" id="5396681at2759"/>
<comment type="caution">
    <text evidence="3">The sequence shown here is derived from an EMBL/GenBank/DDBJ whole genome shotgun (WGS) entry which is preliminary data.</text>
</comment>
<keyword evidence="1" id="KW-1133">Transmembrane helix</keyword>
<dbReference type="AlphaFoldDB" id="A0A8H3EXY0"/>
<keyword evidence="1" id="KW-0472">Membrane</keyword>
<evidence type="ECO:0000313" key="3">
    <source>
        <dbReference type="EMBL" id="CAF9913863.1"/>
    </source>
</evidence>
<accession>A0A8H3EXY0</accession>
<protein>
    <recommendedName>
        <fullName evidence="2">CorA-like transporter domain-containing protein</fullName>
    </recommendedName>
</protein>
<dbReference type="Proteomes" id="UP000664203">
    <property type="component" value="Unassembled WGS sequence"/>
</dbReference>
<feature type="domain" description="CorA-like transporter" evidence="2">
    <location>
        <begin position="55"/>
        <end position="227"/>
    </location>
</feature>
<dbReference type="EMBL" id="CAJPDR010000066">
    <property type="protein sequence ID" value="CAF9913863.1"/>
    <property type="molecule type" value="Genomic_DNA"/>
</dbReference>
<name>A0A8H3EXY0_9LECA</name>
<dbReference type="Pfam" id="PF26616">
    <property type="entry name" value="CorA-like"/>
    <property type="match status" value="1"/>
</dbReference>
<keyword evidence="4" id="KW-1185">Reference proteome</keyword>
<dbReference type="InterPro" id="IPR058257">
    <property type="entry name" value="CorA-like_dom"/>
</dbReference>
<evidence type="ECO:0000313" key="4">
    <source>
        <dbReference type="Proteomes" id="UP000664203"/>
    </source>
</evidence>
<keyword evidence="1" id="KW-0812">Transmembrane</keyword>
<proteinExistence type="predicted"/>
<evidence type="ECO:0000259" key="2">
    <source>
        <dbReference type="Pfam" id="PF26616"/>
    </source>
</evidence>
<reference evidence="3" key="1">
    <citation type="submission" date="2021-03" db="EMBL/GenBank/DDBJ databases">
        <authorList>
            <person name="Tagirdzhanova G."/>
        </authorList>
    </citation>
    <scope>NUCLEOTIDE SEQUENCE</scope>
</reference>
<gene>
    <name evidence="3" type="ORF">ALECFALPRED_009124</name>
</gene>
<feature type="transmembrane region" description="Helical" evidence="1">
    <location>
        <begin position="380"/>
        <end position="399"/>
    </location>
</feature>
<organism evidence="3 4">
    <name type="scientific">Alectoria fallacina</name>
    <dbReference type="NCBI Taxonomy" id="1903189"/>
    <lineage>
        <taxon>Eukaryota</taxon>
        <taxon>Fungi</taxon>
        <taxon>Dikarya</taxon>
        <taxon>Ascomycota</taxon>
        <taxon>Pezizomycotina</taxon>
        <taxon>Lecanoromycetes</taxon>
        <taxon>OSLEUM clade</taxon>
        <taxon>Lecanoromycetidae</taxon>
        <taxon>Lecanorales</taxon>
        <taxon>Lecanorineae</taxon>
        <taxon>Parmeliaceae</taxon>
        <taxon>Alectoria</taxon>
    </lineage>
</organism>
<sequence length="408" mass="46751">MKPQLEDRGIFAPEEGQSNVEIWVGSAPHTYIGHDEENISIFEGILADIRQTDVDVFIFLRQEYSWGRLLITEDTFAKILDGCNAFPALNDHISSFAFKTSDRDEHFATCDRKVHLSAGAGQEDHNYHELCYLLRYPARHGRKSGYPFSLRQVAVYQHFENVKKTSKWIFVQAPDKLTNELCSSIASAKQKEPPSDTHRRVFTLAEQEWRDYICHLDTELSALEEKALFVDVDEYSECDYLVAFADSQKLQRLRRRLVKCKEILDCCLDIALGCEKHWQDLRCRGMLDSGKDNTDLETFIARTKTHKRGIEAIQEHAEGIATLLSQILKYRNENMIVKSNKALNQNSDAMREIAIAAKAENELISALISKSQKDSHTVKVLTYIALIYLPASLVAVSLYPKLILWLRY</sequence>